<dbReference type="Gene3D" id="1.10.260.40">
    <property type="entry name" value="lambda repressor-like DNA-binding domains"/>
    <property type="match status" value="1"/>
</dbReference>
<dbReference type="InterPro" id="IPR001387">
    <property type="entry name" value="Cro/C1-type_HTH"/>
</dbReference>
<dbReference type="RefSeq" id="WP_039222548.1">
    <property type="nucleotide sequence ID" value="NZ_CM003350.1"/>
</dbReference>
<reference evidence="3" key="1">
    <citation type="journal article" date="2014" name="PLoS ONE">
        <title>Plasmidome interchange between Clostridium botulinum, Clostridium novyi and Clostridium haemolyticum converts strains of independent lineages into distinctly different pathogens.</title>
        <authorList>
            <person name="Skarin H."/>
            <person name="Segerman B."/>
        </authorList>
    </citation>
    <scope>NUCLEOTIDE SEQUENCE [LARGE SCALE GENOMIC DNA]</scope>
    <source>
        <strain evidence="3">ATCC 27606</strain>
    </source>
</reference>
<dbReference type="PROSITE" id="PS50943">
    <property type="entry name" value="HTH_CROC1"/>
    <property type="match status" value="1"/>
</dbReference>
<dbReference type="SUPFAM" id="SSF47413">
    <property type="entry name" value="lambda repressor-like DNA-binding domains"/>
    <property type="match status" value="1"/>
</dbReference>
<evidence type="ECO:0000259" key="1">
    <source>
        <dbReference type="PROSITE" id="PS50943"/>
    </source>
</evidence>
<name>A0AA40M1T3_CLONO</name>
<dbReference type="SMART" id="SM00530">
    <property type="entry name" value="HTH_XRE"/>
    <property type="match status" value="1"/>
</dbReference>
<dbReference type="EMBL" id="JENW01000167">
    <property type="protein sequence ID" value="KEI11465.1"/>
    <property type="molecule type" value="Genomic_DNA"/>
</dbReference>
<sequence>MYTIATRKLINARLKSGLNIKQAAKQSGINRTTIYRLEKGQNKTPQASTLAALAKIYKTDINNLLEEG</sequence>
<feature type="domain" description="HTH cro/C1-type" evidence="1">
    <location>
        <begin position="9"/>
        <end position="64"/>
    </location>
</feature>
<organism evidence="2 3">
    <name type="scientific">Clostridium novyi B str. ATCC 27606</name>
    <dbReference type="NCBI Taxonomy" id="1443123"/>
    <lineage>
        <taxon>Bacteria</taxon>
        <taxon>Bacillati</taxon>
        <taxon>Bacillota</taxon>
        <taxon>Clostridia</taxon>
        <taxon>Eubacteriales</taxon>
        <taxon>Clostridiaceae</taxon>
        <taxon>Clostridium</taxon>
    </lineage>
</organism>
<gene>
    <name evidence="2" type="ORF">Z959_p0028</name>
</gene>
<evidence type="ECO:0000313" key="2">
    <source>
        <dbReference type="EMBL" id="KEI11465.1"/>
    </source>
</evidence>
<accession>A0AA40M1T3</accession>
<dbReference type="Proteomes" id="UP000027770">
    <property type="component" value="Plasmid p2Cn27606"/>
</dbReference>
<keyword evidence="2" id="KW-0614">Plasmid</keyword>
<keyword evidence="3" id="KW-1185">Reference proteome</keyword>
<proteinExistence type="predicted"/>
<dbReference type="InterPro" id="IPR010982">
    <property type="entry name" value="Lambda_DNA-bd_dom_sf"/>
</dbReference>
<protein>
    <recommendedName>
        <fullName evidence="1">HTH cro/C1-type domain-containing protein</fullName>
    </recommendedName>
</protein>
<comment type="caution">
    <text evidence="2">The sequence shown here is derived from an EMBL/GenBank/DDBJ whole genome shotgun (WGS) entry which is preliminary data.</text>
</comment>
<dbReference type="Pfam" id="PF01381">
    <property type="entry name" value="HTH_3"/>
    <property type="match status" value="1"/>
</dbReference>
<dbReference type="GO" id="GO:0003677">
    <property type="term" value="F:DNA binding"/>
    <property type="evidence" value="ECO:0007669"/>
    <property type="project" value="InterPro"/>
</dbReference>
<geneLocation type="plasmid" evidence="2 3">
    <name>p2Cn27606</name>
</geneLocation>
<dbReference type="AlphaFoldDB" id="A0AA40M1T3"/>
<evidence type="ECO:0000313" key="3">
    <source>
        <dbReference type="Proteomes" id="UP000027770"/>
    </source>
</evidence>